<feature type="domain" description="Pyridoxamine 5'-phosphate oxidase N-terminal" evidence="1">
    <location>
        <begin position="9"/>
        <end position="131"/>
    </location>
</feature>
<dbReference type="PANTHER" id="PTHR39336">
    <property type="entry name" value="PYRIDOXAMINE PHOSPHATE OXIDASE FAMILY PROTEIN (AFU_ORTHOLOGUE AFUA_6G11440)"/>
    <property type="match status" value="1"/>
</dbReference>
<sequence length="181" mass="20625">MAKFYSELPPNLQNFIKEQQIFFTATAPRQGRINLSPKGMDTLRCLDPKTVAYLDLTGSGNETAAHLQDDGRLTIMFCSFTDKPLILRLYGQGRVIRPVAPEWDTFYTHFNSLPGQRQIIVLDIESVQTSCGYGVPLYEFQGERETLVEWSEKKGEQGIYEYWQAKNIQSIDGLPTHLLSD</sequence>
<protein>
    <submittedName>
        <fullName evidence="2">Pyridoxamine 5'-phosphate oxidase family protein</fullName>
    </submittedName>
</protein>
<dbReference type="Gene3D" id="2.30.110.10">
    <property type="entry name" value="Electron Transport, Fmn-binding Protein, Chain A"/>
    <property type="match status" value="1"/>
</dbReference>
<dbReference type="EMBL" id="DS989844">
    <property type="protein sequence ID" value="EDX77073.1"/>
    <property type="molecule type" value="Genomic_DNA"/>
</dbReference>
<name>B4VLE6_9CYAN</name>
<dbReference type="STRING" id="118168.MC7420_210"/>
<dbReference type="SUPFAM" id="SSF50475">
    <property type="entry name" value="FMN-binding split barrel"/>
    <property type="match status" value="1"/>
</dbReference>
<dbReference type="eggNOG" id="COG3576">
    <property type="taxonomic scope" value="Bacteria"/>
</dbReference>
<evidence type="ECO:0000313" key="3">
    <source>
        <dbReference type="Proteomes" id="UP000003835"/>
    </source>
</evidence>
<organism evidence="2 3">
    <name type="scientific">Coleofasciculus chthonoplastes PCC 7420</name>
    <dbReference type="NCBI Taxonomy" id="118168"/>
    <lineage>
        <taxon>Bacteria</taxon>
        <taxon>Bacillati</taxon>
        <taxon>Cyanobacteriota</taxon>
        <taxon>Cyanophyceae</taxon>
        <taxon>Coleofasciculales</taxon>
        <taxon>Coleofasciculaceae</taxon>
        <taxon>Coleofasciculus</taxon>
    </lineage>
</organism>
<evidence type="ECO:0000259" key="1">
    <source>
        <dbReference type="Pfam" id="PF01243"/>
    </source>
</evidence>
<dbReference type="AlphaFoldDB" id="B4VLE6"/>
<dbReference type="HOGENOM" id="CLU_054794_1_1_3"/>
<proteinExistence type="predicted"/>
<dbReference type="InterPro" id="IPR011576">
    <property type="entry name" value="Pyridox_Oxase_N"/>
</dbReference>
<dbReference type="PANTHER" id="PTHR39336:SF1">
    <property type="entry name" value="PYRIDOXAMINE PHOSPHATE OXIDASE FAMILY PROTEIN (AFU_ORTHOLOGUE AFUA_6G11440)"/>
    <property type="match status" value="1"/>
</dbReference>
<gene>
    <name evidence="2" type="ORF">MC7420_210</name>
</gene>
<accession>B4VLE6</accession>
<dbReference type="OrthoDB" id="115989at2"/>
<keyword evidence="3" id="KW-1185">Reference proteome</keyword>
<dbReference type="Proteomes" id="UP000003835">
    <property type="component" value="Unassembled WGS sequence"/>
</dbReference>
<dbReference type="Pfam" id="PF01243">
    <property type="entry name" value="PNPOx_N"/>
    <property type="match status" value="1"/>
</dbReference>
<reference evidence="2 3" key="1">
    <citation type="submission" date="2008-07" db="EMBL/GenBank/DDBJ databases">
        <authorList>
            <person name="Tandeau de Marsac N."/>
            <person name="Ferriera S."/>
            <person name="Johnson J."/>
            <person name="Kravitz S."/>
            <person name="Beeson K."/>
            <person name="Sutton G."/>
            <person name="Rogers Y.-H."/>
            <person name="Friedman R."/>
            <person name="Frazier M."/>
            <person name="Venter J.C."/>
        </authorList>
    </citation>
    <scope>NUCLEOTIDE SEQUENCE [LARGE SCALE GENOMIC DNA]</scope>
    <source>
        <strain evidence="2 3">PCC 7420</strain>
    </source>
</reference>
<evidence type="ECO:0000313" key="2">
    <source>
        <dbReference type="EMBL" id="EDX77073.1"/>
    </source>
</evidence>
<dbReference type="InterPro" id="IPR012349">
    <property type="entry name" value="Split_barrel_FMN-bd"/>
</dbReference>
<dbReference type="RefSeq" id="WP_006099186.1">
    <property type="nucleotide sequence ID" value="NZ_DS989844.1"/>
</dbReference>